<name>A0A9N9XIV9_PHYSR</name>
<keyword evidence="2" id="KW-1185">Reference proteome</keyword>
<protein>
    <recommendedName>
        <fullName evidence="3">HAUS augmin-like complex subunit 3 N-terminal domain-containing protein</fullName>
    </recommendedName>
</protein>
<dbReference type="Proteomes" id="UP001153712">
    <property type="component" value="Chromosome 1"/>
</dbReference>
<evidence type="ECO:0000313" key="1">
    <source>
        <dbReference type="EMBL" id="CAG9854025.1"/>
    </source>
</evidence>
<evidence type="ECO:0000313" key="2">
    <source>
        <dbReference type="Proteomes" id="UP001153712"/>
    </source>
</evidence>
<sequence>MGDNSGERLLKVFDELNIDLLNLNRNVVKAWFDADNENQKELMNWMCTSLSQKNYVSPLDLSNFSLLDKHISKEVLENELLKIEDLHPGIFDEESNALEIEYLEEELKLVCEIEKRLNQSMDFEKSADKQLKQQLAKKSEEKINTSIRLQETEQHCIQASENLDKLHSQIYDKLCSPDISLYATQNLPSTYISSFPTDNNLNQFEILRNSMEPMLYKASTFCTNNFNDTLSTSLYDTLPNLPDASTVNEMCISNLDTMKNRLISTYCRYFANKIELKNVGDVLKSLDNFSSETLLTLVQDNLVQNISMETLVNNSLCNTLEDTIKRVKVDQQFNQTKIKFTKEKFALVEMECLEFTDIENIMREIKSNYALLGIMYNIEEKYVKNFETALKQTFEIVEILNSSISRTNRMKDIIERHNNTLYKDGFELMETIFKSLSRNDENFDLNRAVELYSDFNKNIDYLESKHYCHDLEQLTNTGKRTRDSIKELQTFLISGPTTRIVLIPTELQSVVSQLDNVLEEASNGLRSTLNKISKRTARIHNDKWEVYRRQLWMYFYSNPDGLKFILECLKNEFKNRMSKE</sequence>
<organism evidence="1 2">
    <name type="scientific">Phyllotreta striolata</name>
    <name type="common">Striped flea beetle</name>
    <name type="synonym">Crioceris striolata</name>
    <dbReference type="NCBI Taxonomy" id="444603"/>
    <lineage>
        <taxon>Eukaryota</taxon>
        <taxon>Metazoa</taxon>
        <taxon>Ecdysozoa</taxon>
        <taxon>Arthropoda</taxon>
        <taxon>Hexapoda</taxon>
        <taxon>Insecta</taxon>
        <taxon>Pterygota</taxon>
        <taxon>Neoptera</taxon>
        <taxon>Endopterygota</taxon>
        <taxon>Coleoptera</taxon>
        <taxon>Polyphaga</taxon>
        <taxon>Cucujiformia</taxon>
        <taxon>Chrysomeloidea</taxon>
        <taxon>Chrysomelidae</taxon>
        <taxon>Galerucinae</taxon>
        <taxon>Alticini</taxon>
        <taxon>Phyllotreta</taxon>
    </lineage>
</organism>
<reference evidence="1" key="1">
    <citation type="submission" date="2022-01" db="EMBL/GenBank/DDBJ databases">
        <authorList>
            <person name="King R."/>
        </authorList>
    </citation>
    <scope>NUCLEOTIDE SEQUENCE</scope>
</reference>
<accession>A0A9N9XIV9</accession>
<dbReference type="EMBL" id="OU900094">
    <property type="protein sequence ID" value="CAG9854025.1"/>
    <property type="molecule type" value="Genomic_DNA"/>
</dbReference>
<gene>
    <name evidence="1" type="ORF">PHYEVI_LOCUS492</name>
</gene>
<dbReference type="AlphaFoldDB" id="A0A9N9XIV9"/>
<proteinExistence type="predicted"/>
<evidence type="ECO:0008006" key="3">
    <source>
        <dbReference type="Google" id="ProtNLM"/>
    </source>
</evidence>
<dbReference type="OrthoDB" id="8187957at2759"/>